<feature type="compositionally biased region" description="Pro residues" evidence="1">
    <location>
        <begin position="23"/>
        <end position="35"/>
    </location>
</feature>
<reference evidence="2 3" key="1">
    <citation type="journal article" date="2018" name="IMA Fungus">
        <title>IMA Genome-F 9: Draft genome sequence of Annulohypoxylon stygium, Aspergillus mulundensis, Berkeleyomyces basicola (syn. Thielaviopsis basicola), Ceratocystis smalleyi, two Cercospora beticola strains, Coleophoma cylindrospora, Fusarium fracticaudum, Phialophora cf. hyalina, and Morchella septimelata.</title>
        <authorList>
            <person name="Wingfield B.D."/>
            <person name="Bills G.F."/>
            <person name="Dong Y."/>
            <person name="Huang W."/>
            <person name="Nel W.J."/>
            <person name="Swalarsk-Parry B.S."/>
            <person name="Vaghefi N."/>
            <person name="Wilken P.M."/>
            <person name="An Z."/>
            <person name="de Beer Z.W."/>
            <person name="De Vos L."/>
            <person name="Chen L."/>
            <person name="Duong T.A."/>
            <person name="Gao Y."/>
            <person name="Hammerbacher A."/>
            <person name="Kikkert J.R."/>
            <person name="Li Y."/>
            <person name="Li H."/>
            <person name="Li K."/>
            <person name="Li Q."/>
            <person name="Liu X."/>
            <person name="Ma X."/>
            <person name="Naidoo K."/>
            <person name="Pethybridge S.J."/>
            <person name="Sun J."/>
            <person name="Steenkamp E.T."/>
            <person name="van der Nest M.A."/>
            <person name="van Wyk S."/>
            <person name="Wingfield M.J."/>
            <person name="Xiong C."/>
            <person name="Yue Q."/>
            <person name="Zhang X."/>
        </authorList>
    </citation>
    <scope>NUCLEOTIDE SEQUENCE [LARGE SCALE GENOMIC DNA]</scope>
    <source>
        <strain evidence="2 3">BP6252</strain>
    </source>
</reference>
<dbReference type="AlphaFoldDB" id="A0A3D8QX56"/>
<proteinExistence type="predicted"/>
<feature type="compositionally biased region" description="Basic and acidic residues" evidence="1">
    <location>
        <begin position="82"/>
        <end position="92"/>
    </location>
</feature>
<gene>
    <name evidence="2" type="ORF">BP6252_09984</name>
</gene>
<keyword evidence="3" id="KW-1185">Reference proteome</keyword>
<name>A0A3D8QX56_9HELO</name>
<organism evidence="2 3">
    <name type="scientific">Coleophoma cylindrospora</name>
    <dbReference type="NCBI Taxonomy" id="1849047"/>
    <lineage>
        <taxon>Eukaryota</taxon>
        <taxon>Fungi</taxon>
        <taxon>Dikarya</taxon>
        <taxon>Ascomycota</taxon>
        <taxon>Pezizomycotina</taxon>
        <taxon>Leotiomycetes</taxon>
        <taxon>Helotiales</taxon>
        <taxon>Dermateaceae</taxon>
        <taxon>Coleophoma</taxon>
    </lineage>
</organism>
<dbReference type="EMBL" id="PDLM01000011">
    <property type="protein sequence ID" value="RDW66349.1"/>
    <property type="molecule type" value="Genomic_DNA"/>
</dbReference>
<feature type="compositionally biased region" description="Polar residues" evidence="1">
    <location>
        <begin position="7"/>
        <end position="20"/>
    </location>
</feature>
<dbReference type="Proteomes" id="UP000256645">
    <property type="component" value="Unassembled WGS sequence"/>
</dbReference>
<evidence type="ECO:0000313" key="2">
    <source>
        <dbReference type="EMBL" id="RDW66349.1"/>
    </source>
</evidence>
<protein>
    <submittedName>
        <fullName evidence="2">Uncharacterized protein</fullName>
    </submittedName>
</protein>
<evidence type="ECO:0000313" key="3">
    <source>
        <dbReference type="Proteomes" id="UP000256645"/>
    </source>
</evidence>
<evidence type="ECO:0000256" key="1">
    <source>
        <dbReference type="SAM" id="MobiDB-lite"/>
    </source>
</evidence>
<accession>A0A3D8QX56</accession>
<feature type="region of interest" description="Disordered" evidence="1">
    <location>
        <begin position="1"/>
        <end position="92"/>
    </location>
</feature>
<sequence>MGPFQPAHTSQNQIPGQNRGPNPKQPRPFRAPVPPNQRGIHGANQNTRRHHRLDAIVILRRGKDDEAEPQRYVARSLGGDEGGGRGEVGRVR</sequence>
<comment type="caution">
    <text evidence="2">The sequence shown here is derived from an EMBL/GenBank/DDBJ whole genome shotgun (WGS) entry which is preliminary data.</text>
</comment>